<organism evidence="2 3">
    <name type="scientific">Saguinus oedipus</name>
    <name type="common">Cotton-top tamarin</name>
    <name type="synonym">Oedipomidas oedipus</name>
    <dbReference type="NCBI Taxonomy" id="9490"/>
    <lineage>
        <taxon>Eukaryota</taxon>
        <taxon>Metazoa</taxon>
        <taxon>Chordata</taxon>
        <taxon>Craniata</taxon>
        <taxon>Vertebrata</taxon>
        <taxon>Euteleostomi</taxon>
        <taxon>Mammalia</taxon>
        <taxon>Eutheria</taxon>
        <taxon>Euarchontoglires</taxon>
        <taxon>Primates</taxon>
        <taxon>Haplorrhini</taxon>
        <taxon>Platyrrhini</taxon>
        <taxon>Cebidae</taxon>
        <taxon>Callitrichinae</taxon>
        <taxon>Saguinus</taxon>
    </lineage>
</organism>
<accession>A0ABQ9UBL8</accession>
<dbReference type="Proteomes" id="UP001266305">
    <property type="component" value="Unassembled WGS sequence"/>
</dbReference>
<gene>
    <name evidence="2" type="ORF">P7K49_028189</name>
</gene>
<reference evidence="2 3" key="1">
    <citation type="submission" date="2023-05" db="EMBL/GenBank/DDBJ databases">
        <title>B98-5 Cell Line De Novo Hybrid Assembly: An Optical Mapping Approach.</title>
        <authorList>
            <person name="Kananen K."/>
            <person name="Auerbach J.A."/>
            <person name="Kautto E."/>
            <person name="Blachly J.S."/>
        </authorList>
    </citation>
    <scope>NUCLEOTIDE SEQUENCE [LARGE SCALE GENOMIC DNA]</scope>
    <source>
        <strain evidence="2">B95-8</strain>
        <tissue evidence="2">Cell line</tissue>
    </source>
</reference>
<evidence type="ECO:0000256" key="1">
    <source>
        <dbReference type="SAM" id="MobiDB-lite"/>
    </source>
</evidence>
<comment type="caution">
    <text evidence="2">The sequence shown here is derived from an EMBL/GenBank/DDBJ whole genome shotgun (WGS) entry which is preliminary data.</text>
</comment>
<sequence length="106" mass="11815">MATDEDSFLGETKGRISQLQSMATLVPGAGISMEAMSENKMTPSEFSTGPVEKATKPLPFKDPNFVVSIKALWPRWRGSWQEEQNLEEPETNPRFRKGIAVATERS</sequence>
<name>A0ABQ9UBL8_SAGOE</name>
<protein>
    <submittedName>
        <fullName evidence="2">Uncharacterized protein</fullName>
    </submittedName>
</protein>
<keyword evidence="3" id="KW-1185">Reference proteome</keyword>
<dbReference type="EMBL" id="JASSZA010000014">
    <property type="protein sequence ID" value="KAK2094451.1"/>
    <property type="molecule type" value="Genomic_DNA"/>
</dbReference>
<evidence type="ECO:0000313" key="2">
    <source>
        <dbReference type="EMBL" id="KAK2094451.1"/>
    </source>
</evidence>
<proteinExistence type="predicted"/>
<feature type="region of interest" description="Disordered" evidence="1">
    <location>
        <begin position="82"/>
        <end position="106"/>
    </location>
</feature>
<evidence type="ECO:0000313" key="3">
    <source>
        <dbReference type="Proteomes" id="UP001266305"/>
    </source>
</evidence>